<proteinExistence type="inferred from homology"/>
<name>A0AAN9UWS1_9PEZI</name>
<comment type="caution">
    <text evidence="9">The sequence shown here is derived from an EMBL/GenBank/DDBJ whole genome shotgun (WGS) entry which is preliminary data.</text>
</comment>
<comment type="subcellular location">
    <subcellularLocation>
        <location evidence="1">Membrane</location>
        <topology evidence="1">Multi-pass membrane protein</topology>
    </subcellularLocation>
</comment>
<dbReference type="InterPro" id="IPR052337">
    <property type="entry name" value="SAT4-like"/>
</dbReference>
<organism evidence="9 10">
    <name type="scientific">Diatrype stigma</name>
    <dbReference type="NCBI Taxonomy" id="117547"/>
    <lineage>
        <taxon>Eukaryota</taxon>
        <taxon>Fungi</taxon>
        <taxon>Dikarya</taxon>
        <taxon>Ascomycota</taxon>
        <taxon>Pezizomycotina</taxon>
        <taxon>Sordariomycetes</taxon>
        <taxon>Xylariomycetidae</taxon>
        <taxon>Xylariales</taxon>
        <taxon>Diatrypaceae</taxon>
        <taxon>Diatrype</taxon>
    </lineage>
</organism>
<feature type="region of interest" description="Disordered" evidence="6">
    <location>
        <begin position="252"/>
        <end position="335"/>
    </location>
</feature>
<feature type="transmembrane region" description="Helical" evidence="7">
    <location>
        <begin position="93"/>
        <end position="116"/>
    </location>
</feature>
<gene>
    <name evidence="9" type="ORF">SLS62_003035</name>
</gene>
<evidence type="ECO:0000256" key="3">
    <source>
        <dbReference type="ARBA" id="ARBA00022989"/>
    </source>
</evidence>
<comment type="similarity">
    <text evidence="5">Belongs to the SAT4 family.</text>
</comment>
<dbReference type="PANTHER" id="PTHR33048">
    <property type="entry name" value="PTH11-LIKE INTEGRAL MEMBRANE PROTEIN (AFU_ORTHOLOGUE AFUA_5G11245)"/>
    <property type="match status" value="1"/>
</dbReference>
<dbReference type="InterPro" id="IPR049326">
    <property type="entry name" value="Rhodopsin_dom_fungi"/>
</dbReference>
<protein>
    <recommendedName>
        <fullName evidence="8">Rhodopsin domain-containing protein</fullName>
    </recommendedName>
</protein>
<evidence type="ECO:0000313" key="9">
    <source>
        <dbReference type="EMBL" id="KAK7754951.1"/>
    </source>
</evidence>
<evidence type="ECO:0000256" key="7">
    <source>
        <dbReference type="SAM" id="Phobius"/>
    </source>
</evidence>
<dbReference type="EMBL" id="JAKJXP020000016">
    <property type="protein sequence ID" value="KAK7754951.1"/>
    <property type="molecule type" value="Genomic_DNA"/>
</dbReference>
<evidence type="ECO:0000256" key="2">
    <source>
        <dbReference type="ARBA" id="ARBA00022692"/>
    </source>
</evidence>
<dbReference type="Pfam" id="PF20684">
    <property type="entry name" value="Fung_rhodopsin"/>
    <property type="match status" value="1"/>
</dbReference>
<keyword evidence="4 7" id="KW-0472">Membrane</keyword>
<accession>A0AAN9UWS1</accession>
<dbReference type="AlphaFoldDB" id="A0AAN9UWS1"/>
<feature type="domain" description="Rhodopsin" evidence="8">
    <location>
        <begin position="66"/>
        <end position="240"/>
    </location>
</feature>
<dbReference type="GO" id="GO:0016020">
    <property type="term" value="C:membrane"/>
    <property type="evidence" value="ECO:0007669"/>
    <property type="project" value="UniProtKB-SubCell"/>
</dbReference>
<evidence type="ECO:0000256" key="5">
    <source>
        <dbReference type="ARBA" id="ARBA00038359"/>
    </source>
</evidence>
<feature type="transmembrane region" description="Helical" evidence="7">
    <location>
        <begin position="144"/>
        <end position="171"/>
    </location>
</feature>
<keyword evidence="3 7" id="KW-1133">Transmembrane helix</keyword>
<feature type="transmembrane region" description="Helical" evidence="7">
    <location>
        <begin position="63"/>
        <end position="81"/>
    </location>
</feature>
<keyword evidence="10" id="KW-1185">Reference proteome</keyword>
<feature type="transmembrane region" description="Helical" evidence="7">
    <location>
        <begin position="177"/>
        <end position="194"/>
    </location>
</feature>
<evidence type="ECO:0000256" key="4">
    <source>
        <dbReference type="ARBA" id="ARBA00023136"/>
    </source>
</evidence>
<feature type="compositionally biased region" description="Polar residues" evidence="6">
    <location>
        <begin position="260"/>
        <end position="276"/>
    </location>
</feature>
<feature type="transmembrane region" description="Helical" evidence="7">
    <location>
        <begin position="29"/>
        <end position="51"/>
    </location>
</feature>
<feature type="compositionally biased region" description="Polar residues" evidence="6">
    <location>
        <begin position="288"/>
        <end position="297"/>
    </location>
</feature>
<evidence type="ECO:0000259" key="8">
    <source>
        <dbReference type="Pfam" id="PF20684"/>
    </source>
</evidence>
<evidence type="ECO:0000313" key="10">
    <source>
        <dbReference type="Proteomes" id="UP001320420"/>
    </source>
</evidence>
<reference evidence="9 10" key="1">
    <citation type="submission" date="2024-02" db="EMBL/GenBank/DDBJ databases">
        <title>De novo assembly and annotation of 12 fungi associated with fruit tree decline syndrome in Ontario, Canada.</title>
        <authorList>
            <person name="Sulman M."/>
            <person name="Ellouze W."/>
            <person name="Ilyukhin E."/>
        </authorList>
    </citation>
    <scope>NUCLEOTIDE SEQUENCE [LARGE SCALE GENOMIC DNA]</scope>
    <source>
        <strain evidence="9 10">M11/M66-122</strain>
    </source>
</reference>
<keyword evidence="2 7" id="KW-0812">Transmembrane</keyword>
<evidence type="ECO:0000256" key="6">
    <source>
        <dbReference type="SAM" id="MobiDB-lite"/>
    </source>
</evidence>
<sequence>MFDDMPDVYLAEPPAGQVRTLIDPPTRQASILAVAAATTAIAAVAVGIRFYTRTRIVGGRISIDDTFVLISSLLTFISIALNYQPTLPLSPQTWFRVMVYGLIGTVSCYSVIYVFFNVFPCRPVAAAWDLNIDEARCIDAWNAYYALSILNILMDAATLVLPVPVVIGLNISARQKVSLILLFATGIFVCAIAIRRTVLIPSLIATKDRTWDVGQDYIFSYLEVNAGIVCASVPALKPFFLRFLPSMVTSPRTTRDRNTAQKSFGQKSFGLTTAAEQNRQRRMMQQRTQSYELSSVDNGRHFDKGPEDEEAKLWSPVPSDNGIKGTTKSKDTESISINTLEDSNVPMGVNETIVSSPAEPSHPLRGVIHVRQETVVQFDRA</sequence>
<evidence type="ECO:0000256" key="1">
    <source>
        <dbReference type="ARBA" id="ARBA00004141"/>
    </source>
</evidence>
<dbReference type="PANTHER" id="PTHR33048:SF124">
    <property type="entry name" value="INTEGRAL MEMBRANE PROTEIN"/>
    <property type="match status" value="1"/>
</dbReference>
<dbReference type="Proteomes" id="UP001320420">
    <property type="component" value="Unassembled WGS sequence"/>
</dbReference>